<dbReference type="NCBIfam" id="TIGR04183">
    <property type="entry name" value="Por_Secre_tail"/>
    <property type="match status" value="1"/>
</dbReference>
<feature type="signal peptide" evidence="2">
    <location>
        <begin position="1"/>
        <end position="20"/>
    </location>
</feature>
<evidence type="ECO:0000256" key="1">
    <source>
        <dbReference type="ARBA" id="ARBA00022729"/>
    </source>
</evidence>
<evidence type="ECO:0000313" key="3">
    <source>
        <dbReference type="EMBL" id="RED42249.1"/>
    </source>
</evidence>
<accession>A0A3D9GZ90</accession>
<name>A0A3D9GZ90_9FLAO</name>
<dbReference type="Proteomes" id="UP000256980">
    <property type="component" value="Unassembled WGS sequence"/>
</dbReference>
<protein>
    <submittedName>
        <fullName evidence="3">Putative secreted protein (Por secretion system target)</fullName>
    </submittedName>
</protein>
<proteinExistence type="predicted"/>
<dbReference type="RefSeq" id="WP_115818606.1">
    <property type="nucleotide sequence ID" value="NZ_QRDV01000009.1"/>
</dbReference>
<evidence type="ECO:0000256" key="2">
    <source>
        <dbReference type="SAM" id="SignalP"/>
    </source>
</evidence>
<dbReference type="AlphaFoldDB" id="A0A3D9GZ90"/>
<feature type="chain" id="PRO_5017629403" evidence="2">
    <location>
        <begin position="21"/>
        <end position="232"/>
    </location>
</feature>
<gene>
    <name evidence="3" type="ORF">DFQ10_109144</name>
</gene>
<dbReference type="OrthoDB" id="1239229at2"/>
<keyword evidence="4" id="KW-1185">Reference proteome</keyword>
<sequence>MTTKLLYIFLLFTSFCSAQIALTPNPSDINSGTLTLTYGASGDYSIFDPMSDPNLFLYTGLDTDSDPLTWDYHDDFTNSSTLIPLTYDVSLGYYVATFNPATRSYLEEPSLNIVTIPSGTAVNDWYFLITVADQSRQSADLKGSDYGFGSTTLSVDSFNKTKDIYVGNGIITFNSQGNYTVTVYDILGKQVVDTKFNVSGLLTHNFQLQTKGVYLVKINDGQFTRTIKLLKY</sequence>
<comment type="caution">
    <text evidence="3">The sequence shown here is derived from an EMBL/GenBank/DDBJ whole genome shotgun (WGS) entry which is preliminary data.</text>
</comment>
<organism evidence="3 4">
    <name type="scientific">Winogradskyella eximia</name>
    <dbReference type="NCBI Taxonomy" id="262006"/>
    <lineage>
        <taxon>Bacteria</taxon>
        <taxon>Pseudomonadati</taxon>
        <taxon>Bacteroidota</taxon>
        <taxon>Flavobacteriia</taxon>
        <taxon>Flavobacteriales</taxon>
        <taxon>Flavobacteriaceae</taxon>
        <taxon>Winogradskyella</taxon>
    </lineage>
</organism>
<dbReference type="InterPro" id="IPR026444">
    <property type="entry name" value="Secre_tail"/>
</dbReference>
<evidence type="ECO:0000313" key="4">
    <source>
        <dbReference type="Proteomes" id="UP000256980"/>
    </source>
</evidence>
<reference evidence="3 4" key="1">
    <citation type="submission" date="2018-07" db="EMBL/GenBank/DDBJ databases">
        <title>Genomic Encyclopedia of Type Strains, Phase III (KMG-III): the genomes of soil and plant-associated and newly described type strains.</title>
        <authorList>
            <person name="Whitman W."/>
        </authorList>
    </citation>
    <scope>NUCLEOTIDE SEQUENCE [LARGE SCALE GENOMIC DNA]</scope>
    <source>
        <strain evidence="3 4">CECT 7946</strain>
    </source>
</reference>
<keyword evidence="1 2" id="KW-0732">Signal</keyword>
<dbReference type="EMBL" id="QRDV01000009">
    <property type="protein sequence ID" value="RED42249.1"/>
    <property type="molecule type" value="Genomic_DNA"/>
</dbReference>